<comment type="caution">
    <text evidence="1">The sequence shown here is derived from an EMBL/GenBank/DDBJ whole genome shotgun (WGS) entry which is preliminary data.</text>
</comment>
<reference evidence="1" key="1">
    <citation type="submission" date="2020-07" db="EMBL/GenBank/DDBJ databases">
        <title>Multicomponent nature underlies the extraordinary mechanical properties of spider dragline silk.</title>
        <authorList>
            <person name="Kono N."/>
            <person name="Nakamura H."/>
            <person name="Mori M."/>
            <person name="Yoshida Y."/>
            <person name="Ohtoshi R."/>
            <person name="Malay A.D."/>
            <person name="Moran D.A.P."/>
            <person name="Tomita M."/>
            <person name="Numata K."/>
            <person name="Arakawa K."/>
        </authorList>
    </citation>
    <scope>NUCLEOTIDE SEQUENCE</scope>
</reference>
<evidence type="ECO:0000313" key="1">
    <source>
        <dbReference type="EMBL" id="GFR02557.1"/>
    </source>
</evidence>
<organism evidence="1 2">
    <name type="scientific">Trichonephila clavata</name>
    <name type="common">Joro spider</name>
    <name type="synonym">Nephila clavata</name>
    <dbReference type="NCBI Taxonomy" id="2740835"/>
    <lineage>
        <taxon>Eukaryota</taxon>
        <taxon>Metazoa</taxon>
        <taxon>Ecdysozoa</taxon>
        <taxon>Arthropoda</taxon>
        <taxon>Chelicerata</taxon>
        <taxon>Arachnida</taxon>
        <taxon>Araneae</taxon>
        <taxon>Araneomorphae</taxon>
        <taxon>Entelegynae</taxon>
        <taxon>Araneoidea</taxon>
        <taxon>Nephilidae</taxon>
        <taxon>Trichonephila</taxon>
    </lineage>
</organism>
<gene>
    <name evidence="1" type="ORF">TNCT_490321</name>
</gene>
<protein>
    <submittedName>
        <fullName evidence="1">Uncharacterized protein</fullName>
    </submittedName>
</protein>
<accession>A0A8X6LBP6</accession>
<dbReference type="AlphaFoldDB" id="A0A8X6LBP6"/>
<proteinExistence type="predicted"/>
<name>A0A8X6LBP6_TRICU</name>
<keyword evidence="2" id="KW-1185">Reference proteome</keyword>
<dbReference type="Proteomes" id="UP000887116">
    <property type="component" value="Unassembled WGS sequence"/>
</dbReference>
<sequence length="107" mass="12238">MCCESDNYDNSESDIVPVFNCAVNKPILNIEDFSTLRRLLRVTSFVFRFINNARNSNRRSGPITSSETSKPLIYFIKMAQESSFSSEINNIKLNKSVNKNSKLCNFN</sequence>
<dbReference type="EMBL" id="BMAO01015560">
    <property type="protein sequence ID" value="GFR02557.1"/>
    <property type="molecule type" value="Genomic_DNA"/>
</dbReference>
<evidence type="ECO:0000313" key="2">
    <source>
        <dbReference type="Proteomes" id="UP000887116"/>
    </source>
</evidence>